<dbReference type="Pfam" id="PF00440">
    <property type="entry name" value="TetR_N"/>
    <property type="match status" value="1"/>
</dbReference>
<dbReference type="InterPro" id="IPR023772">
    <property type="entry name" value="DNA-bd_HTH_TetR-type_CS"/>
</dbReference>
<organism evidence="7 8">
    <name type="scientific">Duganella alba</name>
    <dbReference type="NCBI Taxonomy" id="2666081"/>
    <lineage>
        <taxon>Bacteria</taxon>
        <taxon>Pseudomonadati</taxon>
        <taxon>Pseudomonadota</taxon>
        <taxon>Betaproteobacteria</taxon>
        <taxon>Burkholderiales</taxon>
        <taxon>Oxalobacteraceae</taxon>
        <taxon>Telluria group</taxon>
        <taxon>Duganella</taxon>
    </lineage>
</organism>
<dbReference type="PRINTS" id="PR00455">
    <property type="entry name" value="HTHTETR"/>
</dbReference>
<dbReference type="Gene3D" id="1.10.357.10">
    <property type="entry name" value="Tetracycline Repressor, domain 2"/>
    <property type="match status" value="1"/>
</dbReference>
<dbReference type="AlphaFoldDB" id="A0A6L5QFI7"/>
<keyword evidence="3 5" id="KW-0238">DNA-binding</keyword>
<dbReference type="InterPro" id="IPR001647">
    <property type="entry name" value="HTH_TetR"/>
</dbReference>
<keyword evidence="1" id="KW-0678">Repressor</keyword>
<keyword evidence="4" id="KW-0804">Transcription</keyword>
<comment type="caution">
    <text evidence="7">The sequence shown here is derived from an EMBL/GenBank/DDBJ whole genome shotgun (WGS) entry which is preliminary data.</text>
</comment>
<evidence type="ECO:0000256" key="2">
    <source>
        <dbReference type="ARBA" id="ARBA00023015"/>
    </source>
</evidence>
<dbReference type="InterPro" id="IPR050109">
    <property type="entry name" value="HTH-type_TetR-like_transc_reg"/>
</dbReference>
<feature type="domain" description="HTH tetR-type" evidence="6">
    <location>
        <begin position="20"/>
        <end position="80"/>
    </location>
</feature>
<dbReference type="GO" id="GO:0003700">
    <property type="term" value="F:DNA-binding transcription factor activity"/>
    <property type="evidence" value="ECO:0007669"/>
    <property type="project" value="TreeGrafter"/>
</dbReference>
<gene>
    <name evidence="7" type="ORF">GJ697_10670</name>
</gene>
<proteinExistence type="predicted"/>
<evidence type="ECO:0000313" key="8">
    <source>
        <dbReference type="Proteomes" id="UP000481037"/>
    </source>
</evidence>
<evidence type="ECO:0000256" key="3">
    <source>
        <dbReference type="ARBA" id="ARBA00023125"/>
    </source>
</evidence>
<dbReference type="EMBL" id="WKJM01000007">
    <property type="protein sequence ID" value="MRX08298.1"/>
    <property type="molecule type" value="Genomic_DNA"/>
</dbReference>
<dbReference type="PROSITE" id="PS01081">
    <property type="entry name" value="HTH_TETR_1"/>
    <property type="match status" value="1"/>
</dbReference>
<dbReference type="RefSeq" id="WP_154364771.1">
    <property type="nucleotide sequence ID" value="NZ_WKJM01000007.1"/>
</dbReference>
<evidence type="ECO:0000256" key="4">
    <source>
        <dbReference type="ARBA" id="ARBA00023163"/>
    </source>
</evidence>
<dbReference type="SUPFAM" id="SSF46689">
    <property type="entry name" value="Homeodomain-like"/>
    <property type="match status" value="1"/>
</dbReference>
<dbReference type="InterPro" id="IPR009057">
    <property type="entry name" value="Homeodomain-like_sf"/>
</dbReference>
<name>A0A6L5QFI7_9BURK</name>
<dbReference type="InterPro" id="IPR015292">
    <property type="entry name" value="Tscrpt_reg_YbiH_C"/>
</dbReference>
<dbReference type="SUPFAM" id="SSF48498">
    <property type="entry name" value="Tetracyclin repressor-like, C-terminal domain"/>
    <property type="match status" value="1"/>
</dbReference>
<dbReference type="PROSITE" id="PS50977">
    <property type="entry name" value="HTH_TETR_2"/>
    <property type="match status" value="1"/>
</dbReference>
<protein>
    <submittedName>
        <fullName evidence="7">DUF1956 domain-containing protein</fullName>
    </submittedName>
</protein>
<dbReference type="InterPro" id="IPR036271">
    <property type="entry name" value="Tet_transcr_reg_TetR-rel_C_sf"/>
</dbReference>
<accession>A0A6L5QFI7</accession>
<sequence length="225" mass="25249">MDDENPSASAGSRKLRTDGAQARGRILSVALNLFVSKGYHRTSVRDIAGEANVNTAAIRYYFGDKVGLYRAALYEPVREKMNDEGAPFDEAGLSIEESMLRFARSRLLPLGQGEAIMLSVRLRMRESFEPTGLLDDERYKAEQEQRLLRVLERALGVPTSDPDLLALAFSIRALVAYSYLSREQICKADPHLFDSPDGLAAWAQRMADYACAMVKVERERRNVQK</sequence>
<evidence type="ECO:0000256" key="1">
    <source>
        <dbReference type="ARBA" id="ARBA00022491"/>
    </source>
</evidence>
<evidence type="ECO:0000256" key="5">
    <source>
        <dbReference type="PROSITE-ProRule" id="PRU00335"/>
    </source>
</evidence>
<dbReference type="Pfam" id="PF09209">
    <property type="entry name" value="CecR_C"/>
    <property type="match status" value="1"/>
</dbReference>
<evidence type="ECO:0000259" key="6">
    <source>
        <dbReference type="PROSITE" id="PS50977"/>
    </source>
</evidence>
<keyword evidence="2" id="KW-0805">Transcription regulation</keyword>
<dbReference type="Proteomes" id="UP000481037">
    <property type="component" value="Unassembled WGS sequence"/>
</dbReference>
<keyword evidence="8" id="KW-1185">Reference proteome</keyword>
<dbReference type="GO" id="GO:0000976">
    <property type="term" value="F:transcription cis-regulatory region binding"/>
    <property type="evidence" value="ECO:0007669"/>
    <property type="project" value="TreeGrafter"/>
</dbReference>
<dbReference type="PANTHER" id="PTHR30055:SF235">
    <property type="entry name" value="TRANSCRIPTIONAL REGULATORY PROTEIN"/>
    <property type="match status" value="1"/>
</dbReference>
<evidence type="ECO:0000313" key="7">
    <source>
        <dbReference type="EMBL" id="MRX08298.1"/>
    </source>
</evidence>
<feature type="DNA-binding region" description="H-T-H motif" evidence="5">
    <location>
        <begin position="43"/>
        <end position="62"/>
    </location>
</feature>
<reference evidence="7 8" key="1">
    <citation type="submission" date="2019-11" db="EMBL/GenBank/DDBJ databases">
        <title>Novel species isolated from a subtropical stream in China.</title>
        <authorList>
            <person name="Lu H."/>
        </authorList>
    </citation>
    <scope>NUCLEOTIDE SEQUENCE [LARGE SCALE GENOMIC DNA]</scope>
    <source>
        <strain evidence="7 8">FT25W</strain>
    </source>
</reference>
<dbReference type="PANTHER" id="PTHR30055">
    <property type="entry name" value="HTH-TYPE TRANSCRIPTIONAL REGULATOR RUTR"/>
    <property type="match status" value="1"/>
</dbReference>